<gene>
    <name evidence="1" type="ORF">BV25DRAFT_1897915</name>
</gene>
<comment type="caution">
    <text evidence="1">The sequence shown here is derived from an EMBL/GenBank/DDBJ whole genome shotgun (WGS) entry which is preliminary data.</text>
</comment>
<accession>A0ACB8TCB3</accession>
<organism evidence="1 2">
    <name type="scientific">Artomyces pyxidatus</name>
    <dbReference type="NCBI Taxonomy" id="48021"/>
    <lineage>
        <taxon>Eukaryota</taxon>
        <taxon>Fungi</taxon>
        <taxon>Dikarya</taxon>
        <taxon>Basidiomycota</taxon>
        <taxon>Agaricomycotina</taxon>
        <taxon>Agaricomycetes</taxon>
        <taxon>Russulales</taxon>
        <taxon>Auriscalpiaceae</taxon>
        <taxon>Artomyces</taxon>
    </lineage>
</organism>
<evidence type="ECO:0000313" key="2">
    <source>
        <dbReference type="Proteomes" id="UP000814140"/>
    </source>
</evidence>
<evidence type="ECO:0000313" key="1">
    <source>
        <dbReference type="EMBL" id="KAI0065831.1"/>
    </source>
</evidence>
<dbReference type="EMBL" id="MU277194">
    <property type="protein sequence ID" value="KAI0065831.1"/>
    <property type="molecule type" value="Genomic_DNA"/>
</dbReference>
<keyword evidence="2" id="KW-1185">Reference proteome</keyword>
<sequence>MSIMEEDDIDTETLQAQIDMSMAFAEDLVSSWVKPLASSSKPAADAEKELEILLRRPPRLGVGAPLPESSASTLTERDAVRLKHKLEGKKRARPADDEVRRESESEDDVAESRASAIRKKVKIDPFAMPAAKKKNKDNASAKQEVQGLANGIDVNSQAMGNEGTGDGGSAAMDGAQEAKMDVDEEVKMDVDGEAEQNQADPRKKKKRRKNKQGGGSSAPTSVASAGVGTVKPSSETPGVPHARPFSVSPSKPPLLPSTPPSSVLQLLRSSSKSPSKGNPLDIPVLNLAGPPPVPE</sequence>
<dbReference type="Proteomes" id="UP000814140">
    <property type="component" value="Unassembled WGS sequence"/>
</dbReference>
<name>A0ACB8TCB3_9AGAM</name>
<reference evidence="1" key="2">
    <citation type="journal article" date="2022" name="New Phytol.">
        <title>Evolutionary transition to the ectomycorrhizal habit in the genomes of a hyperdiverse lineage of mushroom-forming fungi.</title>
        <authorList>
            <person name="Looney B."/>
            <person name="Miyauchi S."/>
            <person name="Morin E."/>
            <person name="Drula E."/>
            <person name="Courty P.E."/>
            <person name="Kohler A."/>
            <person name="Kuo A."/>
            <person name="LaButti K."/>
            <person name="Pangilinan J."/>
            <person name="Lipzen A."/>
            <person name="Riley R."/>
            <person name="Andreopoulos W."/>
            <person name="He G."/>
            <person name="Johnson J."/>
            <person name="Nolan M."/>
            <person name="Tritt A."/>
            <person name="Barry K.W."/>
            <person name="Grigoriev I.V."/>
            <person name="Nagy L.G."/>
            <person name="Hibbett D."/>
            <person name="Henrissat B."/>
            <person name="Matheny P.B."/>
            <person name="Labbe J."/>
            <person name="Martin F.M."/>
        </authorList>
    </citation>
    <scope>NUCLEOTIDE SEQUENCE</scope>
    <source>
        <strain evidence="1">HHB10654</strain>
    </source>
</reference>
<reference evidence="1" key="1">
    <citation type="submission" date="2021-03" db="EMBL/GenBank/DDBJ databases">
        <authorList>
            <consortium name="DOE Joint Genome Institute"/>
            <person name="Ahrendt S."/>
            <person name="Looney B.P."/>
            <person name="Miyauchi S."/>
            <person name="Morin E."/>
            <person name="Drula E."/>
            <person name="Courty P.E."/>
            <person name="Chicoki N."/>
            <person name="Fauchery L."/>
            <person name="Kohler A."/>
            <person name="Kuo A."/>
            <person name="Labutti K."/>
            <person name="Pangilinan J."/>
            <person name="Lipzen A."/>
            <person name="Riley R."/>
            <person name="Andreopoulos W."/>
            <person name="He G."/>
            <person name="Johnson J."/>
            <person name="Barry K.W."/>
            <person name="Grigoriev I.V."/>
            <person name="Nagy L."/>
            <person name="Hibbett D."/>
            <person name="Henrissat B."/>
            <person name="Matheny P.B."/>
            <person name="Labbe J."/>
            <person name="Martin F."/>
        </authorList>
    </citation>
    <scope>NUCLEOTIDE SEQUENCE</scope>
    <source>
        <strain evidence="1">HHB10654</strain>
    </source>
</reference>
<feature type="non-terminal residue" evidence="1">
    <location>
        <position position="295"/>
    </location>
</feature>
<protein>
    <submittedName>
        <fullName evidence="1">Uncharacterized protein</fullName>
    </submittedName>
</protein>
<proteinExistence type="predicted"/>